<organism evidence="2 3">
    <name type="scientific">Halomonas citrativorans</name>
    <dbReference type="NCBI Taxonomy" id="2742612"/>
    <lineage>
        <taxon>Bacteria</taxon>
        <taxon>Pseudomonadati</taxon>
        <taxon>Pseudomonadota</taxon>
        <taxon>Gammaproteobacteria</taxon>
        <taxon>Oceanospirillales</taxon>
        <taxon>Halomonadaceae</taxon>
        <taxon>Halomonas</taxon>
    </lineage>
</organism>
<dbReference type="Proteomes" id="UP000196331">
    <property type="component" value="Unassembled WGS sequence"/>
</dbReference>
<evidence type="ECO:0000313" key="2">
    <source>
        <dbReference type="EMBL" id="SJN11602.1"/>
    </source>
</evidence>
<protein>
    <recommendedName>
        <fullName evidence="1">ATPase AAA-type core domain-containing protein</fullName>
    </recommendedName>
</protein>
<proteinExistence type="predicted"/>
<dbReference type="PANTHER" id="PTHR40396">
    <property type="entry name" value="ATPASE-LIKE PROTEIN"/>
    <property type="match status" value="1"/>
</dbReference>
<accession>A0A1R4HVM0</accession>
<evidence type="ECO:0000259" key="1">
    <source>
        <dbReference type="Pfam" id="PF13304"/>
    </source>
</evidence>
<feature type="domain" description="ATPase AAA-type core" evidence="1">
    <location>
        <begin position="49"/>
        <end position="363"/>
    </location>
</feature>
<dbReference type="SUPFAM" id="SSF52540">
    <property type="entry name" value="P-loop containing nucleoside triphosphate hydrolases"/>
    <property type="match status" value="1"/>
</dbReference>
<dbReference type="PANTHER" id="PTHR40396:SF1">
    <property type="entry name" value="ATPASE AAA-TYPE CORE DOMAIN-CONTAINING PROTEIN"/>
    <property type="match status" value="1"/>
</dbReference>
<sequence>MLIEFSVTNFRSILDRQALSLSMAKGDELVEENTFKVNAFNEFNLLRSAAIYGANASGKTNFLLALMVMKDMVANSASGKQRGDQLPVVPFKLDKESSLKPSEFEVTFIVDNIRYQYGFSATEDKVYDEWLLAYPKGRAQRWLDRQWNETTNEYDWDLGNNLFGEKQMWQKSTRDNALFLSTAVQLNSKQLEPLYDWFNKFLRMAGVNGWGMGFSASLCEKEEKKKILDFLKAADLDIDDIKVESEPFDVSSLPDDIPQTVRNEIARDMKGKKVLDISTIHKASDGSDVVFDIEDESEGTKRLFGLAGPWVDVLANGYVLFIDELHNNLHPKLVKFLVSLFHSKETNPKNAQLVFTTHDTSILHQDVFRRDQVWFCSKNKSQATEIYPLTDFSPRKGRENLELGYLSGRYGAIPFTKEINPMWKGHQ</sequence>
<comment type="caution">
    <text evidence="2">The sequence shown here is derived from an EMBL/GenBank/DDBJ whole genome shotgun (WGS) entry which is preliminary data.</text>
</comment>
<dbReference type="AlphaFoldDB" id="A0A1R4HVM0"/>
<dbReference type="Gene3D" id="3.40.50.300">
    <property type="entry name" value="P-loop containing nucleotide triphosphate hydrolases"/>
    <property type="match status" value="1"/>
</dbReference>
<dbReference type="GO" id="GO:0016887">
    <property type="term" value="F:ATP hydrolysis activity"/>
    <property type="evidence" value="ECO:0007669"/>
    <property type="project" value="InterPro"/>
</dbReference>
<reference evidence="2 3" key="1">
    <citation type="submission" date="2017-02" db="EMBL/GenBank/DDBJ databases">
        <authorList>
            <person name="Dridi B."/>
        </authorList>
    </citation>
    <scope>NUCLEOTIDE SEQUENCE [LARGE SCALE GENOMIC DNA]</scope>
    <source>
        <strain evidence="2 3">JB380</strain>
    </source>
</reference>
<evidence type="ECO:0000313" key="3">
    <source>
        <dbReference type="Proteomes" id="UP000196331"/>
    </source>
</evidence>
<dbReference type="InterPro" id="IPR003959">
    <property type="entry name" value="ATPase_AAA_core"/>
</dbReference>
<dbReference type="GO" id="GO:0005524">
    <property type="term" value="F:ATP binding"/>
    <property type="evidence" value="ECO:0007669"/>
    <property type="project" value="InterPro"/>
</dbReference>
<dbReference type="InterPro" id="IPR027417">
    <property type="entry name" value="P-loop_NTPase"/>
</dbReference>
<dbReference type="RefSeq" id="WP_087107250.1">
    <property type="nucleotide sequence ID" value="NZ_FUKM01000023.1"/>
</dbReference>
<dbReference type="OrthoDB" id="9809324at2"/>
<dbReference type="EMBL" id="FUKM01000023">
    <property type="protein sequence ID" value="SJN11602.1"/>
    <property type="molecule type" value="Genomic_DNA"/>
</dbReference>
<gene>
    <name evidence="2" type="ORF">CZ787_06295</name>
</gene>
<dbReference type="Pfam" id="PF13304">
    <property type="entry name" value="AAA_21"/>
    <property type="match status" value="1"/>
</dbReference>
<name>A0A1R4HVM0_9GAMM</name>